<dbReference type="GeneID" id="8102371"/>
<reference evidence="2" key="1">
    <citation type="journal article" date="2015" name="Genome Announc.">
        <title>Genome sequence of the AIDS-associated pathogen Penicillium marneffei (ATCC18224) and its near taxonomic relative Talaromyces stipitatus (ATCC10500).</title>
        <authorList>
            <person name="Nierman W.C."/>
            <person name="Fedorova-Abrams N.D."/>
            <person name="Andrianopoulos A."/>
        </authorList>
    </citation>
    <scope>NUCLEOTIDE SEQUENCE [LARGE SCALE GENOMIC DNA]</scope>
    <source>
        <strain evidence="2">ATCC 10500 / CBS 375.48 / QM 6759 / NRRL 1006</strain>
    </source>
</reference>
<proteinExistence type="predicted"/>
<name>B8LU97_TALSN</name>
<dbReference type="VEuPathDB" id="FungiDB:TSTA_060610"/>
<dbReference type="STRING" id="441959.B8LU97"/>
<dbReference type="EMBL" id="EQ962652">
    <property type="protein sequence ID" value="EED22569.1"/>
    <property type="molecule type" value="Genomic_DNA"/>
</dbReference>
<dbReference type="Proteomes" id="UP000001745">
    <property type="component" value="Unassembled WGS sequence"/>
</dbReference>
<accession>B8LU97</accession>
<dbReference type="PhylomeDB" id="B8LU97"/>
<gene>
    <name evidence="1" type="ORF">TSTA_060610</name>
</gene>
<keyword evidence="2" id="KW-1185">Reference proteome</keyword>
<evidence type="ECO:0000313" key="1">
    <source>
        <dbReference type="EMBL" id="EED22569.1"/>
    </source>
</evidence>
<organism evidence="1 2">
    <name type="scientific">Talaromyces stipitatus (strain ATCC 10500 / CBS 375.48 / QM 6759 / NRRL 1006)</name>
    <name type="common">Penicillium stipitatum</name>
    <dbReference type="NCBI Taxonomy" id="441959"/>
    <lineage>
        <taxon>Eukaryota</taxon>
        <taxon>Fungi</taxon>
        <taxon>Dikarya</taxon>
        <taxon>Ascomycota</taxon>
        <taxon>Pezizomycotina</taxon>
        <taxon>Eurotiomycetes</taxon>
        <taxon>Eurotiomycetidae</taxon>
        <taxon>Eurotiales</taxon>
        <taxon>Trichocomaceae</taxon>
        <taxon>Talaromyces</taxon>
        <taxon>Talaromyces sect. Talaromyces</taxon>
    </lineage>
</organism>
<sequence length="76" mass="8737">MHTFFKSPFFNFEFLRLLAMAPFEGGEIAEILEASMGILKVQRPVISVWWSGRRIVSPAKTAIHKYIMEQLHLGIC</sequence>
<protein>
    <submittedName>
        <fullName evidence="1">Uncharacterized protein</fullName>
    </submittedName>
</protein>
<dbReference type="HOGENOM" id="CLU_2867272_0_0_1"/>
<dbReference type="InParanoid" id="B8LU97"/>
<evidence type="ECO:0000313" key="2">
    <source>
        <dbReference type="Proteomes" id="UP000001745"/>
    </source>
</evidence>
<dbReference type="RefSeq" id="XP_002339956.1">
    <property type="nucleotide sequence ID" value="XM_002339915.1"/>
</dbReference>
<dbReference type="AlphaFoldDB" id="B8LU97"/>
<dbReference type="OrthoDB" id="249703at2759"/>